<dbReference type="GO" id="GO:0106300">
    <property type="term" value="P:protein-DNA covalent cross-linking repair"/>
    <property type="evidence" value="ECO:0007669"/>
    <property type="project" value="InterPro"/>
</dbReference>
<dbReference type="InterPro" id="IPR003738">
    <property type="entry name" value="SRAP"/>
</dbReference>
<dbReference type="GO" id="GO:0003697">
    <property type="term" value="F:single-stranded DNA binding"/>
    <property type="evidence" value="ECO:0007669"/>
    <property type="project" value="InterPro"/>
</dbReference>
<dbReference type="Pfam" id="PF02586">
    <property type="entry name" value="SRAP"/>
    <property type="match status" value="1"/>
</dbReference>
<dbReference type="RefSeq" id="WP_151577059.1">
    <property type="nucleotide sequence ID" value="NZ_WBWX01000014.1"/>
</dbReference>
<sequence>MSRLYAISRTAEEIVEHFGVDVSSVTSVPPETVEGTPGLIVLEKDGLRLLKSLTWGFPRQTGEMRHSGEPPGRIGLVADLTNPLWDRIIVDQRYRCLIPLTHFANPDGVKGSKTRTWFSLGRQPLIAWAGICRNTPEFGPVFAGLTMDANDRIRPLNDRMPLLLKPEEYDRWLHGSIEDVIAFQFREPPASDDFEVLQTRDRWQSGTPPSKASRHRGDVFI</sequence>
<evidence type="ECO:0000313" key="3">
    <source>
        <dbReference type="Proteomes" id="UP000441102"/>
    </source>
</evidence>
<dbReference type="SUPFAM" id="SSF143081">
    <property type="entry name" value="BB1717-like"/>
    <property type="match status" value="1"/>
</dbReference>
<dbReference type="EMBL" id="WBWX01000014">
    <property type="protein sequence ID" value="KAB2791369.1"/>
    <property type="molecule type" value="Genomic_DNA"/>
</dbReference>
<gene>
    <name evidence="2" type="ORF">F9L06_23400</name>
</gene>
<comment type="caution">
    <text evidence="2">The sequence shown here is derived from an EMBL/GenBank/DDBJ whole genome shotgun (WGS) entry which is preliminary data.</text>
</comment>
<dbReference type="Gene3D" id="3.90.1680.10">
    <property type="entry name" value="SOS response associated peptidase-like"/>
    <property type="match status" value="1"/>
</dbReference>
<name>A0A6I0DMH0_BRUAN</name>
<protein>
    <submittedName>
        <fullName evidence="2">DUF159 family protein</fullName>
    </submittedName>
</protein>
<dbReference type="AlphaFoldDB" id="A0A6I0DMH0"/>
<evidence type="ECO:0000256" key="1">
    <source>
        <dbReference type="SAM" id="MobiDB-lite"/>
    </source>
</evidence>
<evidence type="ECO:0000313" key="2">
    <source>
        <dbReference type="EMBL" id="KAB2791369.1"/>
    </source>
</evidence>
<dbReference type="Proteomes" id="UP000441102">
    <property type="component" value="Unassembled WGS sequence"/>
</dbReference>
<organism evidence="2 3">
    <name type="scientific">Brucella anthropi</name>
    <name type="common">Ochrobactrum anthropi</name>
    <dbReference type="NCBI Taxonomy" id="529"/>
    <lineage>
        <taxon>Bacteria</taxon>
        <taxon>Pseudomonadati</taxon>
        <taxon>Pseudomonadota</taxon>
        <taxon>Alphaproteobacteria</taxon>
        <taxon>Hyphomicrobiales</taxon>
        <taxon>Brucellaceae</taxon>
        <taxon>Brucella/Ochrobactrum group</taxon>
        <taxon>Brucella</taxon>
    </lineage>
</organism>
<feature type="region of interest" description="Disordered" evidence="1">
    <location>
        <begin position="201"/>
        <end position="221"/>
    </location>
</feature>
<reference evidence="2 3" key="1">
    <citation type="submission" date="2019-09" db="EMBL/GenBank/DDBJ databases">
        <title>Taxonomic organization of the family Brucellaceae based on a phylogenomic approach.</title>
        <authorList>
            <person name="Leclercq S."/>
            <person name="Cloeckaert A."/>
            <person name="Zygmunt M.S."/>
        </authorList>
    </citation>
    <scope>NUCLEOTIDE SEQUENCE [LARGE SCALE GENOMIC DNA]</scope>
    <source>
        <strain evidence="2 3">CCUG 34461</strain>
    </source>
</reference>
<accession>A0A6I0DMH0</accession>
<proteinExistence type="predicted"/>
<dbReference type="InterPro" id="IPR036590">
    <property type="entry name" value="SRAP-like"/>
</dbReference>